<protein>
    <recommendedName>
        <fullName evidence="4">Protein kinase domain-containing protein</fullName>
    </recommendedName>
</protein>
<dbReference type="Gene3D" id="1.25.40.20">
    <property type="entry name" value="Ankyrin repeat-containing domain"/>
    <property type="match status" value="1"/>
</dbReference>
<evidence type="ECO:0000259" key="4">
    <source>
        <dbReference type="PROSITE" id="PS50011"/>
    </source>
</evidence>
<organism evidence="5 6">
    <name type="scientific">Tritrichomonas musculus</name>
    <dbReference type="NCBI Taxonomy" id="1915356"/>
    <lineage>
        <taxon>Eukaryota</taxon>
        <taxon>Metamonada</taxon>
        <taxon>Parabasalia</taxon>
        <taxon>Tritrichomonadida</taxon>
        <taxon>Tritrichomonadidae</taxon>
        <taxon>Tritrichomonas</taxon>
    </lineage>
</organism>
<evidence type="ECO:0000256" key="2">
    <source>
        <dbReference type="ARBA" id="ARBA00023043"/>
    </source>
</evidence>
<dbReference type="PROSITE" id="PS50088">
    <property type="entry name" value="ANK_REPEAT"/>
    <property type="match status" value="2"/>
</dbReference>
<dbReference type="Pfam" id="PF07714">
    <property type="entry name" value="PK_Tyr_Ser-Thr"/>
    <property type="match status" value="1"/>
</dbReference>
<reference evidence="5 6" key="1">
    <citation type="submission" date="2024-04" db="EMBL/GenBank/DDBJ databases">
        <title>Tritrichomonas musculus Genome.</title>
        <authorList>
            <person name="Alves-Ferreira E."/>
            <person name="Grigg M."/>
            <person name="Lorenzi H."/>
            <person name="Galac M."/>
        </authorList>
    </citation>
    <scope>NUCLEOTIDE SEQUENCE [LARGE SCALE GENOMIC DNA]</scope>
    <source>
        <strain evidence="5 6">EAF2021</strain>
    </source>
</reference>
<keyword evidence="6" id="KW-1185">Reference proteome</keyword>
<dbReference type="PROSITE" id="PS50011">
    <property type="entry name" value="PROTEIN_KINASE_DOM"/>
    <property type="match status" value="1"/>
</dbReference>
<proteinExistence type="predicted"/>
<dbReference type="PANTHER" id="PTHR24198">
    <property type="entry name" value="ANKYRIN REPEAT AND PROTEIN KINASE DOMAIN-CONTAINING PROTEIN"/>
    <property type="match status" value="1"/>
</dbReference>
<dbReference type="InterPro" id="IPR001245">
    <property type="entry name" value="Ser-Thr/Tyr_kinase_cat_dom"/>
</dbReference>
<dbReference type="EMBL" id="JAPFFF010000002">
    <property type="protein sequence ID" value="KAK8897319.1"/>
    <property type="molecule type" value="Genomic_DNA"/>
</dbReference>
<dbReference type="PANTHER" id="PTHR24198:SF165">
    <property type="entry name" value="ANKYRIN REPEAT-CONTAINING PROTEIN-RELATED"/>
    <property type="match status" value="1"/>
</dbReference>
<dbReference type="SUPFAM" id="SSF48403">
    <property type="entry name" value="Ankyrin repeat"/>
    <property type="match status" value="1"/>
</dbReference>
<evidence type="ECO:0000256" key="1">
    <source>
        <dbReference type="ARBA" id="ARBA00022737"/>
    </source>
</evidence>
<dbReference type="Proteomes" id="UP001470230">
    <property type="component" value="Unassembled WGS sequence"/>
</dbReference>
<dbReference type="Pfam" id="PF12796">
    <property type="entry name" value="Ank_2"/>
    <property type="match status" value="1"/>
</dbReference>
<sequence length="824" mass="95281">MRSQESFSDVFLFDEMTIDDFEVIEQVGRTYAGPVYRVKKKNENIKDYLMFQIENDYPELSSEVEELMNLPDRSGILLIYGIVKSNDSASIITEYAERGCLADIIQTTNFDDPESPIDPHHLACLLFSLSNSFRILHSNDIFYKYFDPSFIYLGPNYEPKLANPGISAFFNPENYLSEEEMVQLYLAPEIIEGESASILSDVYSYGSLLYQLYSYEIRFPKANQDKTYKENILNGITPLFPASMPLMVRNTISQCWSISPTDRPFFKQILQNMLRNPEFYFNLKNPKLFYEYQRSLISPEVIHTEIFSSSSSPLSKGSTRSSLGFGKSNKKVKKNQMMMLTRSHSEPSIKTINANSISLLSSKGKNYANKIIGYQLLLMSITPRNFESIKKSIVKKLENEKVYTIVSLCILSAACRYNRINYYAEILMSLYSLKAKHKKLSSIPDVFINLLWESLIQGETFPRDISKLCLLSHCRMIGLFSDERIVSFILKYYEQHNQTQKKTLCLLFAWFAPQIDKINHELFEQIKEILIEIQSYPNLPYAFIHFYNHLNDFVNDNWILHQNAVEDNDKSGKSISYVLRHDEIKALKYYNHTKHISMNKRVLSDIFCPCSFVHDKPTMIMYAAAYGSENTFQYMQAKKAPLTGKDDKYRTLSTFAVLGGSLTIVQYLQSTNDSFDTALQSATLMHHYSLFSYLIKWKKFDLEEPDKFDKKVITTAAAANNLCVFLHCLKNGVKLDTHETFGWTPLHTAAEKGNVEMIKLILHCQGWDPNIKDTWGTTPLHLATDRLHTEAVRVLLKKKTIDVNVLNEKHIFLFYFFCLIKLHF</sequence>
<keyword evidence="1" id="KW-0677">Repeat</keyword>
<feature type="repeat" description="ANK" evidence="3">
    <location>
        <begin position="775"/>
        <end position="808"/>
    </location>
</feature>
<gene>
    <name evidence="5" type="ORF">M9Y10_015261</name>
</gene>
<feature type="repeat" description="ANK" evidence="3">
    <location>
        <begin position="741"/>
        <end position="774"/>
    </location>
</feature>
<dbReference type="InterPro" id="IPR002110">
    <property type="entry name" value="Ankyrin_rpt"/>
</dbReference>
<keyword evidence="2 3" id="KW-0040">ANK repeat</keyword>
<dbReference type="InterPro" id="IPR000719">
    <property type="entry name" value="Prot_kinase_dom"/>
</dbReference>
<dbReference type="InterPro" id="IPR036770">
    <property type="entry name" value="Ankyrin_rpt-contain_sf"/>
</dbReference>
<dbReference type="SUPFAM" id="SSF56112">
    <property type="entry name" value="Protein kinase-like (PK-like)"/>
    <property type="match status" value="1"/>
</dbReference>
<accession>A0ABR2L1W6</accession>
<comment type="caution">
    <text evidence="5">The sequence shown here is derived from an EMBL/GenBank/DDBJ whole genome shotgun (WGS) entry which is preliminary data.</text>
</comment>
<dbReference type="InterPro" id="IPR011009">
    <property type="entry name" value="Kinase-like_dom_sf"/>
</dbReference>
<dbReference type="PROSITE" id="PS50297">
    <property type="entry name" value="ANK_REP_REGION"/>
    <property type="match status" value="2"/>
</dbReference>
<name>A0ABR2L1W6_9EUKA</name>
<evidence type="ECO:0000256" key="3">
    <source>
        <dbReference type="PROSITE-ProRule" id="PRU00023"/>
    </source>
</evidence>
<evidence type="ECO:0000313" key="5">
    <source>
        <dbReference type="EMBL" id="KAK8897319.1"/>
    </source>
</evidence>
<dbReference type="Gene3D" id="1.10.510.10">
    <property type="entry name" value="Transferase(Phosphotransferase) domain 1"/>
    <property type="match status" value="1"/>
</dbReference>
<dbReference type="SMART" id="SM00248">
    <property type="entry name" value="ANK"/>
    <property type="match status" value="4"/>
</dbReference>
<evidence type="ECO:0000313" key="6">
    <source>
        <dbReference type="Proteomes" id="UP001470230"/>
    </source>
</evidence>
<feature type="domain" description="Protein kinase" evidence="4">
    <location>
        <begin position="21"/>
        <end position="279"/>
    </location>
</feature>